<dbReference type="AlphaFoldDB" id="A0A0V0R7S1"/>
<accession>A0A0V0R7S1</accession>
<keyword evidence="1" id="KW-0812">Transmembrane</keyword>
<name>A0A0V0R7S1_PSEPJ</name>
<keyword evidence="1" id="KW-0472">Membrane</keyword>
<reference evidence="2 3" key="1">
    <citation type="journal article" date="2015" name="Sci. Rep.">
        <title>Genome of the facultative scuticociliatosis pathogen Pseudocohnilembus persalinus provides insight into its virulence through horizontal gene transfer.</title>
        <authorList>
            <person name="Xiong J."/>
            <person name="Wang G."/>
            <person name="Cheng J."/>
            <person name="Tian M."/>
            <person name="Pan X."/>
            <person name="Warren A."/>
            <person name="Jiang C."/>
            <person name="Yuan D."/>
            <person name="Miao W."/>
        </authorList>
    </citation>
    <scope>NUCLEOTIDE SEQUENCE [LARGE SCALE GENOMIC DNA]</scope>
    <source>
        <strain evidence="2">36N120E</strain>
    </source>
</reference>
<evidence type="ECO:0000313" key="3">
    <source>
        <dbReference type="Proteomes" id="UP000054937"/>
    </source>
</evidence>
<dbReference type="InParanoid" id="A0A0V0R7S1"/>
<dbReference type="EMBL" id="LDAU01000028">
    <property type="protein sequence ID" value="KRX10378.1"/>
    <property type="molecule type" value="Genomic_DNA"/>
</dbReference>
<keyword evidence="3" id="KW-1185">Reference proteome</keyword>
<evidence type="ECO:0000313" key="2">
    <source>
        <dbReference type="EMBL" id="KRX10378.1"/>
    </source>
</evidence>
<dbReference type="OMA" id="QSESHYD"/>
<comment type="caution">
    <text evidence="2">The sequence shown here is derived from an EMBL/GenBank/DDBJ whole genome shotgun (WGS) entry which is preliminary data.</text>
</comment>
<protein>
    <submittedName>
        <fullName evidence="2">Uncharacterized protein</fullName>
    </submittedName>
</protein>
<keyword evidence="1" id="KW-1133">Transmembrane helix</keyword>
<gene>
    <name evidence="2" type="ORF">PPERSA_10477</name>
</gene>
<proteinExistence type="predicted"/>
<feature type="transmembrane region" description="Helical" evidence="1">
    <location>
        <begin position="80"/>
        <end position="100"/>
    </location>
</feature>
<organism evidence="2 3">
    <name type="scientific">Pseudocohnilembus persalinus</name>
    <name type="common">Ciliate</name>
    <dbReference type="NCBI Taxonomy" id="266149"/>
    <lineage>
        <taxon>Eukaryota</taxon>
        <taxon>Sar</taxon>
        <taxon>Alveolata</taxon>
        <taxon>Ciliophora</taxon>
        <taxon>Intramacronucleata</taxon>
        <taxon>Oligohymenophorea</taxon>
        <taxon>Scuticociliatia</taxon>
        <taxon>Philasterida</taxon>
        <taxon>Pseudocohnilembidae</taxon>
        <taxon>Pseudocohnilembus</taxon>
    </lineage>
</organism>
<evidence type="ECO:0000256" key="1">
    <source>
        <dbReference type="SAM" id="Phobius"/>
    </source>
</evidence>
<sequence length="197" mass="23158">MDTRVLKNIEKKEDTAQYLKKIEEEDSDIIIQEDEIENNKKFMESLIFNLAQKQGLKNHLEQQYSQQLSEVKTYPDKAKYYIHIPYILPIVACTIGYLKYKKKLHMNNGMLIICGATAANEFARYKRVMGMDKEKAELYQEHSDNYKYLLRKYTNSISGFKIFSNIFGIDLKKSNSAVSETYYDDDINSEFLTFNYA</sequence>
<dbReference type="Proteomes" id="UP000054937">
    <property type="component" value="Unassembled WGS sequence"/>
</dbReference>